<protein>
    <submittedName>
        <fullName evidence="6">Zinc finger protein C725.08</fullName>
    </submittedName>
</protein>
<dbReference type="PANTHER" id="PTHR13165:SF0">
    <property type="entry name" value="SERRATE RNA EFFECTOR MOLECULE HOMOLOG"/>
    <property type="match status" value="1"/>
</dbReference>
<feature type="compositionally biased region" description="Basic residues" evidence="4">
    <location>
        <begin position="389"/>
        <end position="403"/>
    </location>
</feature>
<evidence type="ECO:0000256" key="4">
    <source>
        <dbReference type="SAM" id="MobiDB-lite"/>
    </source>
</evidence>
<dbReference type="STRING" id="1097556.R4XBK8"/>
<dbReference type="InterPro" id="IPR007042">
    <property type="entry name" value="SERRATE/Ars2_C"/>
</dbReference>
<evidence type="ECO:0000259" key="5">
    <source>
        <dbReference type="PROSITE" id="PS00028"/>
    </source>
</evidence>
<keyword evidence="3" id="KW-0539">Nucleus</keyword>
<evidence type="ECO:0000313" key="6">
    <source>
        <dbReference type="EMBL" id="CCG83168.1"/>
    </source>
</evidence>
<evidence type="ECO:0000313" key="7">
    <source>
        <dbReference type="Proteomes" id="UP000013776"/>
    </source>
</evidence>
<dbReference type="EMBL" id="CAHR02000127">
    <property type="protein sequence ID" value="CCG83168.1"/>
    <property type="molecule type" value="Genomic_DNA"/>
</dbReference>
<comment type="subcellular location">
    <subcellularLocation>
        <location evidence="1">Nucleus</location>
    </subcellularLocation>
</comment>
<dbReference type="Proteomes" id="UP000013776">
    <property type="component" value="Unassembled WGS sequence"/>
</dbReference>
<dbReference type="PROSITE" id="PS00028">
    <property type="entry name" value="ZINC_FINGER_C2H2_1"/>
    <property type="match status" value="1"/>
</dbReference>
<keyword evidence="7" id="KW-1185">Reference proteome</keyword>
<dbReference type="VEuPathDB" id="FungiDB:TAPDE_003346"/>
<gene>
    <name evidence="6" type="ORF">TAPDE_003346</name>
</gene>
<proteinExistence type="inferred from homology"/>
<accession>R4XBK8</accession>
<organism evidence="6 7">
    <name type="scientific">Taphrina deformans (strain PYCC 5710 / ATCC 11124 / CBS 356.35 / IMI 108563 / JCM 9778 / NBRC 8474)</name>
    <name type="common">Peach leaf curl fungus</name>
    <name type="synonym">Lalaria deformans</name>
    <dbReference type="NCBI Taxonomy" id="1097556"/>
    <lineage>
        <taxon>Eukaryota</taxon>
        <taxon>Fungi</taxon>
        <taxon>Dikarya</taxon>
        <taxon>Ascomycota</taxon>
        <taxon>Taphrinomycotina</taxon>
        <taxon>Taphrinomycetes</taxon>
        <taxon>Taphrinales</taxon>
        <taxon>Taphrinaceae</taxon>
        <taxon>Taphrina</taxon>
    </lineage>
</organism>
<comment type="similarity">
    <text evidence="2">Belongs to the ARS2 family.</text>
</comment>
<dbReference type="eggNOG" id="KOG2295">
    <property type="taxonomic scope" value="Eukaryota"/>
</dbReference>
<dbReference type="OrthoDB" id="342064at2759"/>
<evidence type="ECO:0000256" key="1">
    <source>
        <dbReference type="ARBA" id="ARBA00004123"/>
    </source>
</evidence>
<sequence>MQNRYDDYTTDLLARTAKPYATQQIEQAWFQDMYDGVDHTLALKIECLLKFKLDYNAGHYKDFSIELPGSATDYAMDARVPDPLILDGEISPQVLYINNLPPTLSRRAIEEHVQSTTKSVEHVSLSRPTLPDMYRICWLVLRGDANSTEIRAQLDGTVLNAEKAGAFSLKVAHYRKPALSSKPKVLWAQLKEDTLTTEHYAHVTSLLELFEPKFDGDGLWSQIQALDVDPRRRLDLSVEYLRAVHAFDYWDLKQYDSSLDLESHAPRYTRSQDDIPSDDKAFEDWQTIFQKKLRIILKPTEYLQALRVKSEQDLVAEIISSKVKAEDELRFRCQVRDCTKLFMDIPFVKKHIEKRHGDWVSQVTAEAQLFIRYLLDPHKVLPYREHHEPRARRQSSPGRRRRSPQGQRNGYNGPRGGRGDYRGPAMQNYRDLDRPAEELPELDY</sequence>
<dbReference type="AlphaFoldDB" id="R4XBK8"/>
<dbReference type="PANTHER" id="PTHR13165">
    <property type="entry name" value="ARSENITE-RESISTANCE PROTEIN 2"/>
    <property type="match status" value="1"/>
</dbReference>
<name>R4XBK8_TAPDE</name>
<reference evidence="6 7" key="1">
    <citation type="journal article" date="2013" name="MBio">
        <title>Genome sequencing of the plant pathogen Taphrina deformans, the causal agent of peach leaf curl.</title>
        <authorList>
            <person name="Cisse O.H."/>
            <person name="Almeida J.M.G.C.F."/>
            <person name="Fonseca A."/>
            <person name="Kumar A.A."/>
            <person name="Salojaervi J."/>
            <person name="Overmyer K."/>
            <person name="Hauser P.M."/>
            <person name="Pagni M."/>
        </authorList>
    </citation>
    <scope>NUCLEOTIDE SEQUENCE [LARGE SCALE GENOMIC DNA]</scope>
    <source>
        <strain evidence="7">PYCC 5710 / ATCC 11124 / CBS 356.35 / IMI 108563 / JCM 9778 / NBRC 8474</strain>
    </source>
</reference>
<feature type="domain" description="C2H2-type" evidence="5">
    <location>
        <begin position="333"/>
        <end position="356"/>
    </location>
</feature>
<dbReference type="GO" id="GO:0016604">
    <property type="term" value="C:nuclear body"/>
    <property type="evidence" value="ECO:0007669"/>
    <property type="project" value="TreeGrafter"/>
</dbReference>
<feature type="region of interest" description="Disordered" evidence="4">
    <location>
        <begin position="384"/>
        <end position="444"/>
    </location>
</feature>
<comment type="caution">
    <text evidence="6">The sequence shown here is derived from an EMBL/GenBank/DDBJ whole genome shotgun (WGS) entry which is preliminary data.</text>
</comment>
<dbReference type="InterPro" id="IPR039727">
    <property type="entry name" value="SE/Ars2"/>
</dbReference>
<evidence type="ECO:0000256" key="3">
    <source>
        <dbReference type="ARBA" id="ARBA00023242"/>
    </source>
</evidence>
<dbReference type="Pfam" id="PF04959">
    <property type="entry name" value="ARS2"/>
    <property type="match status" value="1"/>
</dbReference>
<evidence type="ECO:0000256" key="2">
    <source>
        <dbReference type="ARBA" id="ARBA00005407"/>
    </source>
</evidence>
<dbReference type="InterPro" id="IPR013087">
    <property type="entry name" value="Znf_C2H2_type"/>
</dbReference>